<keyword evidence="4 6" id="KW-1133">Transmembrane helix</keyword>
<dbReference type="AlphaFoldDB" id="E0I709"/>
<dbReference type="GO" id="GO:0005886">
    <property type="term" value="C:plasma membrane"/>
    <property type="evidence" value="ECO:0007669"/>
    <property type="project" value="UniProtKB-SubCell"/>
</dbReference>
<sequence length="71" mass="8093">MNTEMTMSTAELFKVLAPLFAIQVILMVVAIIMLVRAESTRGPKWMWALIIIFINIVGPVLFFVIGRKNQR</sequence>
<dbReference type="eggNOG" id="ENOG50332VC">
    <property type="taxonomic scope" value="Bacteria"/>
</dbReference>
<evidence type="ECO:0000256" key="1">
    <source>
        <dbReference type="ARBA" id="ARBA00004651"/>
    </source>
</evidence>
<dbReference type="STRING" id="717606.PaecuDRAFT_1433"/>
<feature type="transmembrane region" description="Helical" evidence="6">
    <location>
        <begin position="12"/>
        <end position="33"/>
    </location>
</feature>
<evidence type="ECO:0000256" key="3">
    <source>
        <dbReference type="ARBA" id="ARBA00022692"/>
    </source>
</evidence>
<keyword evidence="2" id="KW-1003">Cell membrane</keyword>
<feature type="domain" description="Cardiolipin synthase N-terminal" evidence="7">
    <location>
        <begin position="25"/>
        <end position="67"/>
    </location>
</feature>
<evidence type="ECO:0000256" key="2">
    <source>
        <dbReference type="ARBA" id="ARBA00022475"/>
    </source>
</evidence>
<dbReference type="RefSeq" id="WP_006037444.1">
    <property type="nucleotide sequence ID" value="NZ_AEDD01000003.1"/>
</dbReference>
<evidence type="ECO:0000313" key="8">
    <source>
        <dbReference type="EMBL" id="EFM11825.1"/>
    </source>
</evidence>
<dbReference type="Pfam" id="PF13396">
    <property type="entry name" value="PLDc_N"/>
    <property type="match status" value="1"/>
</dbReference>
<keyword evidence="9" id="KW-1185">Reference proteome</keyword>
<evidence type="ECO:0000256" key="6">
    <source>
        <dbReference type="SAM" id="Phobius"/>
    </source>
</evidence>
<dbReference type="InterPro" id="IPR027379">
    <property type="entry name" value="CLS_N"/>
</dbReference>
<keyword evidence="5 6" id="KW-0472">Membrane</keyword>
<feature type="transmembrane region" description="Helical" evidence="6">
    <location>
        <begin position="45"/>
        <end position="65"/>
    </location>
</feature>
<keyword evidence="3 6" id="KW-0812">Transmembrane</keyword>
<gene>
    <name evidence="8" type="ORF">PaecuDRAFT_1433</name>
</gene>
<evidence type="ECO:0000256" key="4">
    <source>
        <dbReference type="ARBA" id="ARBA00022989"/>
    </source>
</evidence>
<proteinExistence type="predicted"/>
<name>E0I709_9BACL</name>
<accession>E0I709</accession>
<comment type="subcellular location">
    <subcellularLocation>
        <location evidence="1">Cell membrane</location>
        <topology evidence="1">Multi-pass membrane protein</topology>
    </subcellularLocation>
</comment>
<dbReference type="EMBL" id="AEDD01000003">
    <property type="protein sequence ID" value="EFM11825.1"/>
    <property type="molecule type" value="Genomic_DNA"/>
</dbReference>
<dbReference type="Proteomes" id="UP000005387">
    <property type="component" value="Unassembled WGS sequence"/>
</dbReference>
<reference evidence="8 9" key="1">
    <citation type="submission" date="2010-07" db="EMBL/GenBank/DDBJ databases">
        <title>The draft genome of Paenibacillus curdlanolyticus YK9.</title>
        <authorList>
            <consortium name="US DOE Joint Genome Institute (JGI-PGF)"/>
            <person name="Lucas S."/>
            <person name="Copeland A."/>
            <person name="Lapidus A."/>
            <person name="Cheng J.-F."/>
            <person name="Bruce D."/>
            <person name="Goodwin L."/>
            <person name="Pitluck S."/>
            <person name="Land M.L."/>
            <person name="Hauser L."/>
            <person name="Chang Y.-J."/>
            <person name="Jeffries C."/>
            <person name="Anderson I.J."/>
            <person name="Johnson E."/>
            <person name="Loganathan U."/>
            <person name="Mulhopadhyay B."/>
            <person name="Kyrpides N."/>
            <person name="Woyke T.J."/>
        </authorList>
    </citation>
    <scope>NUCLEOTIDE SEQUENCE [LARGE SCALE GENOMIC DNA]</scope>
    <source>
        <strain evidence="8 9">YK9</strain>
    </source>
</reference>
<organism evidence="8 9">
    <name type="scientific">Paenibacillus curdlanolyticus YK9</name>
    <dbReference type="NCBI Taxonomy" id="717606"/>
    <lineage>
        <taxon>Bacteria</taxon>
        <taxon>Bacillati</taxon>
        <taxon>Bacillota</taxon>
        <taxon>Bacilli</taxon>
        <taxon>Bacillales</taxon>
        <taxon>Paenibacillaceae</taxon>
        <taxon>Paenibacillus</taxon>
    </lineage>
</organism>
<evidence type="ECO:0000256" key="5">
    <source>
        <dbReference type="ARBA" id="ARBA00023136"/>
    </source>
</evidence>
<evidence type="ECO:0000313" key="9">
    <source>
        <dbReference type="Proteomes" id="UP000005387"/>
    </source>
</evidence>
<evidence type="ECO:0000259" key="7">
    <source>
        <dbReference type="Pfam" id="PF13396"/>
    </source>
</evidence>
<protein>
    <recommendedName>
        <fullName evidence="7">Cardiolipin synthase N-terminal domain-containing protein</fullName>
    </recommendedName>
</protein>